<dbReference type="Gene3D" id="3.30.310.170">
    <property type="entry name" value="Outer membrane protein assembly factor BamC"/>
    <property type="match status" value="1"/>
</dbReference>
<gene>
    <name evidence="1" type="primary">bamC</name>
    <name evidence="1" type="ORF">LPB19_10565</name>
</gene>
<accession>A0ABX7MQG3</accession>
<organism evidence="1 2">
    <name type="scientific">Marinobacter salinisoli</name>
    <dbReference type="NCBI Taxonomy" id="2769486"/>
    <lineage>
        <taxon>Bacteria</taxon>
        <taxon>Pseudomonadati</taxon>
        <taxon>Pseudomonadota</taxon>
        <taxon>Gammaproteobacteria</taxon>
        <taxon>Pseudomonadales</taxon>
        <taxon>Marinobacteraceae</taxon>
        <taxon>Marinobacter</taxon>
    </lineage>
</organism>
<name>A0ABX7MQG3_9GAMM</name>
<protein>
    <submittedName>
        <fullName evidence="1">Outer membrane protein assembly factor BamC</fullName>
    </submittedName>
</protein>
<dbReference type="InterPro" id="IPR042268">
    <property type="entry name" value="BamC_C"/>
</dbReference>
<evidence type="ECO:0000313" key="1">
    <source>
        <dbReference type="EMBL" id="QSP93650.1"/>
    </source>
</evidence>
<dbReference type="Pfam" id="PF06804">
    <property type="entry name" value="Lipoprotein_18"/>
    <property type="match status" value="1"/>
</dbReference>
<proteinExistence type="predicted"/>
<dbReference type="Proteomes" id="UP000663555">
    <property type="component" value="Chromosome"/>
</dbReference>
<reference evidence="1 2" key="1">
    <citation type="submission" date="2021-03" db="EMBL/GenBank/DDBJ databases">
        <title>Genome sequencing of Marinobacter sp. LPB0319.</title>
        <authorList>
            <person name="Kim J."/>
        </authorList>
    </citation>
    <scope>NUCLEOTIDE SEQUENCE [LARGE SCALE GENOMIC DNA]</scope>
    <source>
        <strain evidence="1 2">LPB0319</strain>
    </source>
</reference>
<evidence type="ECO:0000313" key="2">
    <source>
        <dbReference type="Proteomes" id="UP000663555"/>
    </source>
</evidence>
<dbReference type="InterPro" id="IPR010653">
    <property type="entry name" value="NlpB/DapX"/>
</dbReference>
<dbReference type="RefSeq" id="WP_206642872.1">
    <property type="nucleotide sequence ID" value="NZ_CP071247.1"/>
</dbReference>
<keyword evidence="2" id="KW-1185">Reference proteome</keyword>
<dbReference type="EMBL" id="CP071247">
    <property type="protein sequence ID" value="QSP93650.1"/>
    <property type="molecule type" value="Genomic_DNA"/>
</dbReference>
<sequence>MSVLSGTRNDLLPKSRTLVTGMLLTSVALSGCGLMDDRSEQYVSAQELPPLQLPEGADSSRISQTMPIRDVSVADASKFYPSDLPEPPDMTSEILEENYVVEELDGRAWLLVNDVPGRLWPATNAYMIDRGLGVSVDDPQQGLLQSELLNFSKRARELAELSDDAGADEARLVLQVRMIPGVRRKTTEIQVRRLEAGSEAGTLIPWSQAAAPSDEELAVQKRVLADMADFLKGRDEQKSFSRAASGIVSEPRVKLVSEGEQAVAIRMDLDYGRSWAEMRRALSEAGVDVVDLNRSDGWFHVDFRTEDERDSGWFGWFGDSSEPEHTHTLRLDEAPEVVVVTAAQEANFDGERDAADLLGQLFEYLY</sequence>